<evidence type="ECO:0000256" key="10">
    <source>
        <dbReference type="ARBA" id="ARBA00022827"/>
    </source>
</evidence>
<dbReference type="GO" id="GO:0016705">
    <property type="term" value="F:oxidoreductase activity, acting on paired donors, with incorporation or reduction of molecular oxygen"/>
    <property type="evidence" value="ECO:0007669"/>
    <property type="project" value="InterPro"/>
</dbReference>
<comment type="caution">
    <text evidence="18">The sequence shown here is derived from an EMBL/GenBank/DDBJ whole genome shotgun (WGS) entry which is preliminary data.</text>
</comment>
<keyword evidence="10" id="KW-0274">FAD</keyword>
<evidence type="ECO:0000313" key="18">
    <source>
        <dbReference type="EMBL" id="KAF2966757.1"/>
    </source>
</evidence>
<reference evidence="18 19" key="1">
    <citation type="submission" date="2019-12" db="EMBL/GenBank/DDBJ databases">
        <title>Draft genome sequence of the ascomycete Xylaria multiplex DSM 110363.</title>
        <authorList>
            <person name="Buettner E."/>
            <person name="Kellner H."/>
        </authorList>
    </citation>
    <scope>NUCLEOTIDE SEQUENCE [LARGE SCALE GENOMIC DNA]</scope>
    <source>
        <strain evidence="18 19">DSM 110363</strain>
    </source>
</reference>
<organism evidence="18 19">
    <name type="scientific">Xylaria multiplex</name>
    <dbReference type="NCBI Taxonomy" id="323545"/>
    <lineage>
        <taxon>Eukaryota</taxon>
        <taxon>Fungi</taxon>
        <taxon>Dikarya</taxon>
        <taxon>Ascomycota</taxon>
        <taxon>Pezizomycotina</taxon>
        <taxon>Sordariomycetes</taxon>
        <taxon>Xylariomycetidae</taxon>
        <taxon>Xylariales</taxon>
        <taxon>Xylariaceae</taxon>
        <taxon>Xylaria</taxon>
    </lineage>
</organism>
<dbReference type="Gene3D" id="1.10.630.10">
    <property type="entry name" value="Cytochrome P450"/>
    <property type="match status" value="1"/>
</dbReference>
<keyword evidence="11" id="KW-0521">NADP</keyword>
<comment type="similarity">
    <text evidence="17">Belongs to the cytochrome P450 family.</text>
</comment>
<comment type="cofactor">
    <cofactor evidence="2 16">
        <name>heme</name>
        <dbReference type="ChEBI" id="CHEBI:30413"/>
    </cofactor>
</comment>
<dbReference type="SUPFAM" id="SSF48264">
    <property type="entry name" value="Cytochrome P450"/>
    <property type="match status" value="1"/>
</dbReference>
<sequence>MSQPIPQPPGLPLLGNIKDVDPSNTWWSLKKLSEKYGEIFQIKVLGKTLVFVAGAALAEELCDEKRFRKFVGGPIVEIRYLVHDALFSAFDDEPSWGIAHRIIAPKLSTSALKDNFNEMRDITNELMEKWKGLGVDNKIAPLGDLNRLNLETTTATLFGKRLNGLTGPEHPALKAMEDSTSEAIQRPTRPGILNWLFYGGKWKSSAKTLRAYGAELVQYRKDNPTERRDLLDALLTAKDPETGKGLTETEVIDEIINMPIGSSTAPCLLTASILFLLQNPEVVAKARQELDTVIGNGEFEYEHLSQLKYIEGVMRESLRLSFAAPGFNIEPIPRKGDKSPILLGGGKYQIAHNQAVILVLAGVNRDPEVFEEPLAFKPERMMGESFDKLPAGVKKWFGNGKRECIGKHWAVQFSMVVLAKMIKDIDFEAVNPDYKLEQDGWFNVRPIKFEAKVKPREI</sequence>
<dbReference type="Proteomes" id="UP000481858">
    <property type="component" value="Unassembled WGS sequence"/>
</dbReference>
<dbReference type="GO" id="GO:0004497">
    <property type="term" value="F:monooxygenase activity"/>
    <property type="evidence" value="ECO:0007669"/>
    <property type="project" value="UniProtKB-KW"/>
</dbReference>
<dbReference type="InParanoid" id="A0A7C8N551"/>
<keyword evidence="19" id="KW-1185">Reference proteome</keyword>
<dbReference type="PROSITE" id="PS00086">
    <property type="entry name" value="CYTOCHROME_P450"/>
    <property type="match status" value="1"/>
</dbReference>
<evidence type="ECO:0000256" key="17">
    <source>
        <dbReference type="RuleBase" id="RU000461"/>
    </source>
</evidence>
<comment type="similarity">
    <text evidence="4">In the N-terminal section; belongs to the cytochrome P450 family.</text>
</comment>
<evidence type="ECO:0000256" key="6">
    <source>
        <dbReference type="ARBA" id="ARBA00022617"/>
    </source>
</evidence>
<keyword evidence="9 16" id="KW-0479">Metal-binding</keyword>
<evidence type="ECO:0000256" key="2">
    <source>
        <dbReference type="ARBA" id="ARBA00001971"/>
    </source>
</evidence>
<protein>
    <recommendedName>
        <fullName evidence="20">Cytochrome P450</fullName>
    </recommendedName>
</protein>
<dbReference type="AlphaFoldDB" id="A0A7C8N551"/>
<evidence type="ECO:0000256" key="8">
    <source>
        <dbReference type="ARBA" id="ARBA00022643"/>
    </source>
</evidence>
<evidence type="ECO:0000256" key="13">
    <source>
        <dbReference type="ARBA" id="ARBA00023002"/>
    </source>
</evidence>
<comment type="cofactor">
    <cofactor evidence="3">
        <name>FAD</name>
        <dbReference type="ChEBI" id="CHEBI:57692"/>
    </cofactor>
</comment>
<keyword evidence="5" id="KW-0813">Transport</keyword>
<keyword evidence="6 16" id="KW-0349">Heme</keyword>
<evidence type="ECO:0000256" key="5">
    <source>
        <dbReference type="ARBA" id="ARBA00022448"/>
    </source>
</evidence>
<keyword evidence="8" id="KW-0288">FMN</keyword>
<evidence type="ECO:0008006" key="20">
    <source>
        <dbReference type="Google" id="ProtNLM"/>
    </source>
</evidence>
<keyword evidence="12" id="KW-0249">Electron transport</keyword>
<dbReference type="PANTHER" id="PTHR24305">
    <property type="entry name" value="CYTOCHROME P450"/>
    <property type="match status" value="1"/>
</dbReference>
<dbReference type="InterPro" id="IPR050121">
    <property type="entry name" value="Cytochrome_P450_monoxygenase"/>
</dbReference>
<keyword evidence="15 17" id="KW-0503">Monooxygenase</keyword>
<evidence type="ECO:0000256" key="15">
    <source>
        <dbReference type="ARBA" id="ARBA00023033"/>
    </source>
</evidence>
<dbReference type="Pfam" id="PF00067">
    <property type="entry name" value="p450"/>
    <property type="match status" value="1"/>
</dbReference>
<feature type="binding site" description="axial binding residue" evidence="16">
    <location>
        <position position="404"/>
    </location>
    <ligand>
        <name>heme</name>
        <dbReference type="ChEBI" id="CHEBI:30413"/>
    </ligand>
    <ligandPart>
        <name>Fe</name>
        <dbReference type="ChEBI" id="CHEBI:18248"/>
    </ligandPart>
</feature>
<evidence type="ECO:0000256" key="12">
    <source>
        <dbReference type="ARBA" id="ARBA00022982"/>
    </source>
</evidence>
<gene>
    <name evidence="18" type="ORF">GQX73_g6847</name>
</gene>
<comment type="cofactor">
    <cofactor evidence="1">
        <name>FMN</name>
        <dbReference type="ChEBI" id="CHEBI:58210"/>
    </cofactor>
</comment>
<evidence type="ECO:0000256" key="11">
    <source>
        <dbReference type="ARBA" id="ARBA00022857"/>
    </source>
</evidence>
<dbReference type="FunFam" id="1.10.630.10:FF:000040">
    <property type="entry name" value="Bifunctional cytochrome P450/NADPH--P450 reductase"/>
    <property type="match status" value="1"/>
</dbReference>
<dbReference type="PANTHER" id="PTHR24305:SF108">
    <property type="entry name" value="P450, PUTATIVE (EUROFUNG)-RELATED"/>
    <property type="match status" value="1"/>
</dbReference>
<evidence type="ECO:0000256" key="7">
    <source>
        <dbReference type="ARBA" id="ARBA00022630"/>
    </source>
</evidence>
<name>A0A7C8N551_9PEZI</name>
<evidence type="ECO:0000256" key="14">
    <source>
        <dbReference type="ARBA" id="ARBA00023004"/>
    </source>
</evidence>
<dbReference type="InterPro" id="IPR036396">
    <property type="entry name" value="Cyt_P450_sf"/>
</dbReference>
<evidence type="ECO:0000256" key="16">
    <source>
        <dbReference type="PIRSR" id="PIRSR602401-1"/>
    </source>
</evidence>
<evidence type="ECO:0000256" key="3">
    <source>
        <dbReference type="ARBA" id="ARBA00001974"/>
    </source>
</evidence>
<dbReference type="OrthoDB" id="1470350at2759"/>
<keyword evidence="14 16" id="KW-0408">Iron</keyword>
<accession>A0A7C8N551</accession>
<dbReference type="InterPro" id="IPR017972">
    <property type="entry name" value="Cyt_P450_CS"/>
</dbReference>
<dbReference type="GO" id="GO:0020037">
    <property type="term" value="F:heme binding"/>
    <property type="evidence" value="ECO:0007669"/>
    <property type="project" value="InterPro"/>
</dbReference>
<evidence type="ECO:0000313" key="19">
    <source>
        <dbReference type="Proteomes" id="UP000481858"/>
    </source>
</evidence>
<dbReference type="EMBL" id="WUBL01000082">
    <property type="protein sequence ID" value="KAF2966757.1"/>
    <property type="molecule type" value="Genomic_DNA"/>
</dbReference>
<proteinExistence type="inferred from homology"/>
<keyword evidence="7" id="KW-0285">Flavoprotein</keyword>
<evidence type="ECO:0000256" key="1">
    <source>
        <dbReference type="ARBA" id="ARBA00001917"/>
    </source>
</evidence>
<dbReference type="InterPro" id="IPR001128">
    <property type="entry name" value="Cyt_P450"/>
</dbReference>
<dbReference type="GO" id="GO:0005506">
    <property type="term" value="F:iron ion binding"/>
    <property type="evidence" value="ECO:0007669"/>
    <property type="project" value="InterPro"/>
</dbReference>
<dbReference type="InterPro" id="IPR002401">
    <property type="entry name" value="Cyt_P450_E_grp-I"/>
</dbReference>
<dbReference type="PRINTS" id="PR00463">
    <property type="entry name" value="EP450I"/>
</dbReference>
<evidence type="ECO:0000256" key="4">
    <source>
        <dbReference type="ARBA" id="ARBA00010018"/>
    </source>
</evidence>
<evidence type="ECO:0000256" key="9">
    <source>
        <dbReference type="ARBA" id="ARBA00022723"/>
    </source>
</evidence>
<keyword evidence="13 17" id="KW-0560">Oxidoreductase</keyword>